<proteinExistence type="predicted"/>
<dbReference type="GO" id="GO:0016758">
    <property type="term" value="F:hexosyltransferase activity"/>
    <property type="evidence" value="ECO:0007669"/>
    <property type="project" value="UniProtKB-ARBA"/>
</dbReference>
<organism evidence="2 3">
    <name type="scientific">Mucilaginibacter gossypii</name>
    <dbReference type="NCBI Taxonomy" id="551996"/>
    <lineage>
        <taxon>Bacteria</taxon>
        <taxon>Pseudomonadati</taxon>
        <taxon>Bacteroidota</taxon>
        <taxon>Sphingobacteriia</taxon>
        <taxon>Sphingobacteriales</taxon>
        <taxon>Sphingobacteriaceae</taxon>
        <taxon>Mucilaginibacter</taxon>
    </lineage>
</organism>
<name>A0A1G8ITM9_9SPHI</name>
<reference evidence="3" key="1">
    <citation type="submission" date="2016-10" db="EMBL/GenBank/DDBJ databases">
        <authorList>
            <person name="Varghese N."/>
            <person name="Submissions S."/>
        </authorList>
    </citation>
    <scope>NUCLEOTIDE SEQUENCE [LARGE SCALE GENOMIC DNA]</scope>
    <source>
        <strain evidence="3">Gh-67</strain>
    </source>
</reference>
<keyword evidence="2" id="KW-0808">Transferase</keyword>
<dbReference type="InterPro" id="IPR029044">
    <property type="entry name" value="Nucleotide-diphossugar_trans"/>
</dbReference>
<dbReference type="AlphaFoldDB" id="A0A1G8ITM9"/>
<dbReference type="SUPFAM" id="SSF53448">
    <property type="entry name" value="Nucleotide-diphospho-sugar transferases"/>
    <property type="match status" value="1"/>
</dbReference>
<dbReference type="Pfam" id="PF00535">
    <property type="entry name" value="Glycos_transf_2"/>
    <property type="match status" value="1"/>
</dbReference>
<evidence type="ECO:0000313" key="3">
    <source>
        <dbReference type="Proteomes" id="UP000199705"/>
    </source>
</evidence>
<dbReference type="STRING" id="551996.SAMN05192573_117108"/>
<dbReference type="RefSeq" id="WP_091173978.1">
    <property type="nucleotide sequence ID" value="NZ_FNCG01000017.1"/>
</dbReference>
<dbReference type="PANTHER" id="PTHR22916:SF65">
    <property type="entry name" value="SLR1065 PROTEIN"/>
    <property type="match status" value="1"/>
</dbReference>
<evidence type="ECO:0000313" key="2">
    <source>
        <dbReference type="EMBL" id="SDI22324.1"/>
    </source>
</evidence>
<dbReference type="InterPro" id="IPR001173">
    <property type="entry name" value="Glyco_trans_2-like"/>
</dbReference>
<keyword evidence="3" id="KW-1185">Reference proteome</keyword>
<dbReference type="EMBL" id="FNCG01000017">
    <property type="protein sequence ID" value="SDI22324.1"/>
    <property type="molecule type" value="Genomic_DNA"/>
</dbReference>
<feature type="domain" description="Glycosyltransferase 2-like" evidence="1">
    <location>
        <begin position="67"/>
        <end position="191"/>
    </location>
</feature>
<dbReference type="PANTHER" id="PTHR22916">
    <property type="entry name" value="GLYCOSYLTRANSFERASE"/>
    <property type="match status" value="1"/>
</dbReference>
<sequence length="310" mass="35665">MNLPDLQSYRSNFINKGVQLPLPIVAGTENGLLHQLPPPPCGKTGWPWDEQAAPTIYDNRINWPKLTIVTPSYNQAGFLEQTIRAVLLQNYPNLEYIIIDGGSTDQSKQIIEKYAPWLSYYQSEKDNGQSNAINQGFSLSSGRYHAWINSDDYYLKGVFHKVLNKFMSTNADFIYGYGNDYNVVSGKTTTTRVLPFIDYFIKIPSLVQPSTFWSAAIHEPVWEELHCSLDFELWLRLVKGHSRALIKEPLSVANVHEQAKTHSPKMKAQWEADHQKIWAADAHGTVYEWKKIVFLNRIRIRLYKVFGYYS</sequence>
<gene>
    <name evidence="2" type="ORF">SAMN05192573_117108</name>
</gene>
<dbReference type="Gene3D" id="3.90.550.10">
    <property type="entry name" value="Spore Coat Polysaccharide Biosynthesis Protein SpsA, Chain A"/>
    <property type="match status" value="1"/>
</dbReference>
<accession>A0A1G8ITM9</accession>
<evidence type="ECO:0000259" key="1">
    <source>
        <dbReference type="Pfam" id="PF00535"/>
    </source>
</evidence>
<dbReference type="CDD" id="cd06433">
    <property type="entry name" value="GT_2_WfgS_like"/>
    <property type="match status" value="1"/>
</dbReference>
<protein>
    <submittedName>
        <fullName evidence="2">Glycosyltransferase involved in cell wall bisynthesis</fullName>
    </submittedName>
</protein>
<dbReference type="Proteomes" id="UP000199705">
    <property type="component" value="Unassembled WGS sequence"/>
</dbReference>